<feature type="domain" description="GGDEF" evidence="2">
    <location>
        <begin position="179"/>
        <end position="312"/>
    </location>
</feature>
<reference evidence="3 4" key="1">
    <citation type="journal article" date="2013" name="Genome Announc.">
        <title>Draft Genome Sequence of Strain JLT2015T, Belonging to the Family Sphingomonadaceae of the Alphaproteobacteria.</title>
        <authorList>
            <person name="Tang K."/>
            <person name="Liu K."/>
            <person name="Li S."/>
            <person name="Jiao N."/>
        </authorList>
    </citation>
    <scope>NUCLEOTIDE SEQUENCE [LARGE SCALE GENOMIC DNA]</scope>
    <source>
        <strain evidence="3 4">JLT2015</strain>
    </source>
</reference>
<organism evidence="3 4">
    <name type="scientific">Pacificimonas flava</name>
    <dbReference type="NCBI Taxonomy" id="1234595"/>
    <lineage>
        <taxon>Bacteria</taxon>
        <taxon>Pseudomonadati</taxon>
        <taxon>Pseudomonadota</taxon>
        <taxon>Alphaproteobacteria</taxon>
        <taxon>Sphingomonadales</taxon>
        <taxon>Sphingosinicellaceae</taxon>
        <taxon>Pacificimonas</taxon>
    </lineage>
</organism>
<name>M2TRT8_9SPHN</name>
<evidence type="ECO:0000313" key="3">
    <source>
        <dbReference type="EMBL" id="EMD84501.1"/>
    </source>
</evidence>
<dbReference type="SMART" id="SM00052">
    <property type="entry name" value="EAL"/>
    <property type="match status" value="1"/>
</dbReference>
<dbReference type="Proteomes" id="UP000011717">
    <property type="component" value="Unassembled WGS sequence"/>
</dbReference>
<dbReference type="Pfam" id="PF00563">
    <property type="entry name" value="EAL"/>
    <property type="match status" value="1"/>
</dbReference>
<dbReference type="CDD" id="cd01949">
    <property type="entry name" value="GGDEF"/>
    <property type="match status" value="1"/>
</dbReference>
<accession>M2TRT8</accession>
<dbReference type="CDD" id="cd01948">
    <property type="entry name" value="EAL"/>
    <property type="match status" value="1"/>
</dbReference>
<dbReference type="PATRIC" id="fig|1234595.3.peg.430"/>
<dbReference type="RefSeq" id="WP_008599873.1">
    <property type="nucleotide sequence ID" value="NZ_AMRV01000001.1"/>
</dbReference>
<dbReference type="InterPro" id="IPR035919">
    <property type="entry name" value="EAL_sf"/>
</dbReference>
<dbReference type="InterPro" id="IPR001633">
    <property type="entry name" value="EAL_dom"/>
</dbReference>
<dbReference type="Pfam" id="PF00990">
    <property type="entry name" value="GGDEF"/>
    <property type="match status" value="1"/>
</dbReference>
<dbReference type="SMART" id="SM00267">
    <property type="entry name" value="GGDEF"/>
    <property type="match status" value="1"/>
</dbReference>
<dbReference type="InterPro" id="IPR029787">
    <property type="entry name" value="Nucleotide_cyclase"/>
</dbReference>
<dbReference type="Gene3D" id="3.30.70.270">
    <property type="match status" value="1"/>
</dbReference>
<dbReference type="InterPro" id="IPR000160">
    <property type="entry name" value="GGDEF_dom"/>
</dbReference>
<dbReference type="Gene3D" id="3.30.450.20">
    <property type="entry name" value="PAS domain"/>
    <property type="match status" value="1"/>
</dbReference>
<dbReference type="AlphaFoldDB" id="M2TRT8"/>
<dbReference type="Gene3D" id="3.20.20.450">
    <property type="entry name" value="EAL domain"/>
    <property type="match status" value="1"/>
</dbReference>
<dbReference type="PANTHER" id="PTHR44757:SF2">
    <property type="entry name" value="BIOFILM ARCHITECTURE MAINTENANCE PROTEIN MBAA"/>
    <property type="match status" value="1"/>
</dbReference>
<evidence type="ECO:0000259" key="1">
    <source>
        <dbReference type="PROSITE" id="PS50883"/>
    </source>
</evidence>
<gene>
    <name evidence="3" type="ORF">C725_0431</name>
</gene>
<comment type="caution">
    <text evidence="3">The sequence shown here is derived from an EMBL/GenBank/DDBJ whole genome shotgun (WGS) entry which is preliminary data.</text>
</comment>
<dbReference type="PROSITE" id="PS50887">
    <property type="entry name" value="GGDEF"/>
    <property type="match status" value="1"/>
</dbReference>
<dbReference type="InterPro" id="IPR043128">
    <property type="entry name" value="Rev_trsase/Diguanyl_cyclase"/>
</dbReference>
<sequence>MSSAASFYPAFEAPLTGGGASVSTASELLDTLPVGIAVFRHGGANQPVCVQANRLFYEWSGIAAPGLIGVSPRKISVLCDQGSLIEQIAEVIAGGQAARGEHSWSVQTQTGIQHFAAQVAVQKTRSGQQAVLCVRDRSPEIYAEAHLRQTMLSDDLTGIPNRLSFMEKLETELERAGRKGLVVLLLNVDRFTRINESLGATVGDEFLIALARRLTGCVRDRDCVARLGADEFAILLPTVNTEAGANEVVERIHQRLEDPFTLSGGEVYASATIGIAIAEEVGTTAEELIHQADYALRSAKSAGANAVEKYVARDHSREIGLFHMEAELRRAIEREELTLAYQPLVSLETGRIVGVEALSRWHNPERGFVSPGDYIPIAEESGLIVPLGRAALRHACERLAYWRKTIKAASDMHIAVNVSGVQLKRDDIVATVHDALSNAGLPGSALKIELTESAIVSDPERVREVFHRLKALGCKIAMDDFGTGYSSLAYLQTFPIDVLKIDQSFIAGMLDSEDSQNIIDAILSLSRALHMTTVAEGIETELQMRAIRAAGCDIGQGYYFARPLSEPDLIAKLGQSS</sequence>
<proteinExistence type="predicted"/>
<dbReference type="InterPro" id="IPR052155">
    <property type="entry name" value="Biofilm_reg_signaling"/>
</dbReference>
<dbReference type="SUPFAM" id="SSF55073">
    <property type="entry name" value="Nucleotide cyclase"/>
    <property type="match status" value="1"/>
</dbReference>
<dbReference type="PROSITE" id="PS50883">
    <property type="entry name" value="EAL"/>
    <property type="match status" value="1"/>
</dbReference>
<feature type="domain" description="EAL" evidence="1">
    <location>
        <begin position="321"/>
        <end position="577"/>
    </location>
</feature>
<dbReference type="EMBL" id="AMRV01000001">
    <property type="protein sequence ID" value="EMD84501.1"/>
    <property type="molecule type" value="Genomic_DNA"/>
</dbReference>
<evidence type="ECO:0000313" key="4">
    <source>
        <dbReference type="Proteomes" id="UP000011717"/>
    </source>
</evidence>
<dbReference type="OrthoDB" id="9814202at2"/>
<dbReference type="NCBIfam" id="TIGR00254">
    <property type="entry name" value="GGDEF"/>
    <property type="match status" value="1"/>
</dbReference>
<dbReference type="PANTHER" id="PTHR44757">
    <property type="entry name" value="DIGUANYLATE CYCLASE DGCP"/>
    <property type="match status" value="1"/>
</dbReference>
<keyword evidence="4" id="KW-1185">Reference proteome</keyword>
<evidence type="ECO:0000259" key="2">
    <source>
        <dbReference type="PROSITE" id="PS50887"/>
    </source>
</evidence>
<protein>
    <submittedName>
        <fullName evidence="3">Diguanylate cyclase/phosphodiesterase (GGDEF &amp; EAL domains) with PAS/PAC sensor(S)</fullName>
    </submittedName>
</protein>
<dbReference type="SUPFAM" id="SSF141868">
    <property type="entry name" value="EAL domain-like"/>
    <property type="match status" value="1"/>
</dbReference>